<keyword evidence="4" id="KW-0326">Glycosidase</keyword>
<accession>A0A7K1SI31</accession>
<comment type="similarity">
    <text evidence="1 4">Belongs to the glycosyl hydrolase 30 family.</text>
</comment>
<sequence>MYKHPVRLFLVSFLISLLVSFANASYGQTSSKRASSDRATSGQANPGGATPGRIEFWLTDPTRPVLFVQQPSLTFKDGRKDSPTIHIDPAQTYQTIDGFGYTLTGGSAMLISRMETSARAKLLKELFSTEGKGIGVSYLRVSIGASDLDEQVFSYDDLPAGETDPTLAKFSLAPDQQHLIPILKEILAINPAIKLLGSPWSPPTWMKSNGNSKGGSLKLEYYDTYARYFVKYIQGMAKEGIQLDAVTIQNEPLHPGNNPSLLMLPAEQALFIKKSLGPAFKAAKLKTKIILYDHNADRPDYPITVLSDPDARKYVDGSAFHLYGGSISALSEVHKAYPDKNLYFTEQWIGAPGNLKGDLAWHVRELIIGATRNWSRTVLQWNLAADPKQNPHTPGGCDQCLGALTINGNSVKRNPAYYNVAVASKFVRPGSVRIASDEVKNLPNVAFKTPDGRMVLIVLNDSPSTQTFTIDSEGKQATATLSAGAVGTFVWR</sequence>
<dbReference type="InterPro" id="IPR017853">
    <property type="entry name" value="GH"/>
</dbReference>
<feature type="region of interest" description="Disordered" evidence="5">
    <location>
        <begin position="31"/>
        <end position="52"/>
    </location>
</feature>
<name>A0A7K1SI31_9BACT</name>
<feature type="compositionally biased region" description="Polar residues" evidence="5">
    <location>
        <begin position="31"/>
        <end position="44"/>
    </location>
</feature>
<dbReference type="PANTHER" id="PTHR11069:SF23">
    <property type="entry name" value="LYSOSOMAL ACID GLUCOSYLCERAMIDASE"/>
    <property type="match status" value="1"/>
</dbReference>
<evidence type="ECO:0000256" key="6">
    <source>
        <dbReference type="SAM" id="SignalP"/>
    </source>
</evidence>
<feature type="chain" id="PRO_5029891757" evidence="6">
    <location>
        <begin position="25"/>
        <end position="492"/>
    </location>
</feature>
<proteinExistence type="inferred from homology"/>
<dbReference type="InterPro" id="IPR033453">
    <property type="entry name" value="Glyco_hydro_30_TIM-barrel"/>
</dbReference>
<dbReference type="InterPro" id="IPR001139">
    <property type="entry name" value="Glyco_hydro_30"/>
</dbReference>
<evidence type="ECO:0000256" key="4">
    <source>
        <dbReference type="RuleBase" id="RU361188"/>
    </source>
</evidence>
<dbReference type="Pfam" id="PF17189">
    <property type="entry name" value="Glyco_hydro_30C"/>
    <property type="match status" value="1"/>
</dbReference>
<evidence type="ECO:0000259" key="8">
    <source>
        <dbReference type="Pfam" id="PF17189"/>
    </source>
</evidence>
<protein>
    <submittedName>
        <fullName evidence="9">Glucosylceramidase</fullName>
    </submittedName>
</protein>
<dbReference type="EMBL" id="WPIN01000011">
    <property type="protein sequence ID" value="MVM33477.1"/>
    <property type="molecule type" value="Genomic_DNA"/>
</dbReference>
<dbReference type="InterPro" id="IPR033452">
    <property type="entry name" value="GH30_C"/>
</dbReference>
<feature type="domain" description="Glycosyl hydrolase family 30 TIM-barrel" evidence="7">
    <location>
        <begin position="96"/>
        <end position="427"/>
    </location>
</feature>
<organism evidence="9 10">
    <name type="scientific">Spirosoma arboris</name>
    <dbReference type="NCBI Taxonomy" id="2682092"/>
    <lineage>
        <taxon>Bacteria</taxon>
        <taxon>Pseudomonadati</taxon>
        <taxon>Bacteroidota</taxon>
        <taxon>Cytophagia</taxon>
        <taxon>Cytophagales</taxon>
        <taxon>Cytophagaceae</taxon>
        <taxon>Spirosoma</taxon>
    </lineage>
</organism>
<dbReference type="InterPro" id="IPR013780">
    <property type="entry name" value="Glyco_hydro_b"/>
</dbReference>
<evidence type="ECO:0000313" key="10">
    <source>
        <dbReference type="Proteomes" id="UP000436006"/>
    </source>
</evidence>
<dbReference type="Gene3D" id="2.60.40.1180">
    <property type="entry name" value="Golgi alpha-mannosidase II"/>
    <property type="match status" value="1"/>
</dbReference>
<comment type="caution">
    <text evidence="9">The sequence shown here is derived from an EMBL/GenBank/DDBJ whole genome shotgun (WGS) entry which is preliminary data.</text>
</comment>
<dbReference type="PANTHER" id="PTHR11069">
    <property type="entry name" value="GLUCOSYLCERAMIDASE"/>
    <property type="match status" value="1"/>
</dbReference>
<reference evidence="9 10" key="1">
    <citation type="submission" date="2019-12" db="EMBL/GenBank/DDBJ databases">
        <title>Spirosoma sp. HMF4905 genome sequencing and assembly.</title>
        <authorList>
            <person name="Kang H."/>
            <person name="Cha I."/>
            <person name="Kim H."/>
            <person name="Joh K."/>
        </authorList>
    </citation>
    <scope>NUCLEOTIDE SEQUENCE [LARGE SCALE GENOMIC DNA]</scope>
    <source>
        <strain evidence="9 10">HMF4905</strain>
    </source>
</reference>
<dbReference type="GO" id="GO:0016020">
    <property type="term" value="C:membrane"/>
    <property type="evidence" value="ECO:0007669"/>
    <property type="project" value="GOC"/>
</dbReference>
<dbReference type="AlphaFoldDB" id="A0A7K1SI31"/>
<dbReference type="GO" id="GO:0004348">
    <property type="term" value="F:glucosylceramidase activity"/>
    <property type="evidence" value="ECO:0007669"/>
    <property type="project" value="InterPro"/>
</dbReference>
<dbReference type="PRINTS" id="PR00843">
    <property type="entry name" value="GLHYDRLASE30"/>
</dbReference>
<feature type="signal peptide" evidence="6">
    <location>
        <begin position="1"/>
        <end position="24"/>
    </location>
</feature>
<evidence type="ECO:0000259" key="7">
    <source>
        <dbReference type="Pfam" id="PF02055"/>
    </source>
</evidence>
<dbReference type="Gene3D" id="3.20.20.80">
    <property type="entry name" value="Glycosidases"/>
    <property type="match status" value="1"/>
</dbReference>
<dbReference type="SUPFAM" id="SSF51011">
    <property type="entry name" value="Glycosyl hydrolase domain"/>
    <property type="match status" value="1"/>
</dbReference>
<dbReference type="Pfam" id="PF02055">
    <property type="entry name" value="Glyco_hydro_30"/>
    <property type="match status" value="1"/>
</dbReference>
<dbReference type="SUPFAM" id="SSF51445">
    <property type="entry name" value="(Trans)glycosidases"/>
    <property type="match status" value="1"/>
</dbReference>
<feature type="domain" description="Glycosyl hydrolase family 30 beta sandwich" evidence="8">
    <location>
        <begin position="430"/>
        <end position="489"/>
    </location>
</feature>
<dbReference type="Proteomes" id="UP000436006">
    <property type="component" value="Unassembled WGS sequence"/>
</dbReference>
<keyword evidence="10" id="KW-1185">Reference proteome</keyword>
<keyword evidence="2 6" id="KW-0732">Signal</keyword>
<keyword evidence="3 4" id="KW-0378">Hydrolase</keyword>
<dbReference type="RefSeq" id="WP_157588193.1">
    <property type="nucleotide sequence ID" value="NZ_WPIN01000011.1"/>
</dbReference>
<evidence type="ECO:0000256" key="1">
    <source>
        <dbReference type="ARBA" id="ARBA00005382"/>
    </source>
</evidence>
<dbReference type="GO" id="GO:0006680">
    <property type="term" value="P:glucosylceramide catabolic process"/>
    <property type="evidence" value="ECO:0007669"/>
    <property type="project" value="TreeGrafter"/>
</dbReference>
<evidence type="ECO:0000256" key="5">
    <source>
        <dbReference type="SAM" id="MobiDB-lite"/>
    </source>
</evidence>
<evidence type="ECO:0000256" key="3">
    <source>
        <dbReference type="ARBA" id="ARBA00022801"/>
    </source>
</evidence>
<evidence type="ECO:0000313" key="9">
    <source>
        <dbReference type="EMBL" id="MVM33477.1"/>
    </source>
</evidence>
<evidence type="ECO:0000256" key="2">
    <source>
        <dbReference type="ARBA" id="ARBA00022729"/>
    </source>
</evidence>
<gene>
    <name evidence="9" type="ORF">GO755_25800</name>
</gene>